<dbReference type="Gene3D" id="2.60.40.10">
    <property type="entry name" value="Immunoglobulins"/>
    <property type="match status" value="4"/>
</dbReference>
<protein>
    <recommendedName>
        <fullName evidence="1">Fibronectin type-III domain-containing protein</fullName>
    </recommendedName>
</protein>
<dbReference type="InterPro" id="IPR013783">
    <property type="entry name" value="Ig-like_fold"/>
</dbReference>
<dbReference type="PANTHER" id="PTHR22625">
    <property type="entry name" value="PLEXIN"/>
    <property type="match status" value="1"/>
</dbReference>
<dbReference type="InterPro" id="IPR014756">
    <property type="entry name" value="Ig_E-set"/>
</dbReference>
<organism evidence="2 3">
    <name type="scientific">Acetoanaerobium sticklandii (strain ATCC 12662 / DSM 519 / JCM 1433 / CCUG 9281 / NCIMB 10654 / HF)</name>
    <name type="common">Clostridium sticklandii</name>
    <dbReference type="NCBI Taxonomy" id="499177"/>
    <lineage>
        <taxon>Bacteria</taxon>
        <taxon>Bacillati</taxon>
        <taxon>Bacillota</taxon>
        <taxon>Clostridia</taxon>
        <taxon>Peptostreptococcales</taxon>
        <taxon>Filifactoraceae</taxon>
        <taxon>Acetoanaerobium</taxon>
    </lineage>
</organism>
<dbReference type="GO" id="GO:0017154">
    <property type="term" value="F:semaphorin receptor activity"/>
    <property type="evidence" value="ECO:0007669"/>
    <property type="project" value="InterPro"/>
</dbReference>
<evidence type="ECO:0000313" key="2">
    <source>
        <dbReference type="EMBL" id="CBH20478.1"/>
    </source>
</evidence>
<dbReference type="InterPro" id="IPR003961">
    <property type="entry name" value="FN3_dom"/>
</dbReference>
<proteinExistence type="predicted"/>
<dbReference type="Pfam" id="PF01833">
    <property type="entry name" value="TIG"/>
    <property type="match status" value="1"/>
</dbReference>
<gene>
    <name evidence="2" type="ordered locus">CLOST_0348</name>
</gene>
<dbReference type="KEGG" id="cst:CLOST_0348"/>
<dbReference type="SUPFAM" id="SSF81296">
    <property type="entry name" value="E set domains"/>
    <property type="match status" value="1"/>
</dbReference>
<keyword evidence="3" id="KW-1185">Reference proteome</keyword>
<dbReference type="InterPro" id="IPR031148">
    <property type="entry name" value="Plexin"/>
</dbReference>
<dbReference type="eggNOG" id="COG4733">
    <property type="taxonomic scope" value="Bacteria"/>
</dbReference>
<evidence type="ECO:0000313" key="3">
    <source>
        <dbReference type="Proteomes" id="UP000007041"/>
    </source>
</evidence>
<dbReference type="STRING" id="1511.CLOST_0348"/>
<dbReference type="EMBL" id="FP565809">
    <property type="protein sequence ID" value="CBH20478.1"/>
    <property type="molecule type" value="Genomic_DNA"/>
</dbReference>
<dbReference type="CDD" id="cd00102">
    <property type="entry name" value="IPT"/>
    <property type="match status" value="2"/>
</dbReference>
<accession>E3PUZ8</accession>
<dbReference type="SMART" id="SM00060">
    <property type="entry name" value="FN3"/>
    <property type="match status" value="1"/>
</dbReference>
<dbReference type="SMART" id="SM00429">
    <property type="entry name" value="IPT"/>
    <property type="match status" value="1"/>
</dbReference>
<dbReference type="HOGENOM" id="CLU_234699_0_0_9"/>
<dbReference type="BioCyc" id="CSTI499177:GJE9-358-MONOMER"/>
<dbReference type="InterPro" id="IPR036116">
    <property type="entry name" value="FN3_sf"/>
</dbReference>
<dbReference type="CDD" id="cd00063">
    <property type="entry name" value="FN3"/>
    <property type="match status" value="1"/>
</dbReference>
<dbReference type="PROSITE" id="PS50853">
    <property type="entry name" value="FN3"/>
    <property type="match status" value="1"/>
</dbReference>
<dbReference type="InterPro" id="IPR002909">
    <property type="entry name" value="IPT_dom"/>
</dbReference>
<dbReference type="PANTHER" id="PTHR22625:SF70">
    <property type="entry name" value="PLEXIN A, ISOFORM A"/>
    <property type="match status" value="1"/>
</dbReference>
<dbReference type="SUPFAM" id="SSF49265">
    <property type="entry name" value="Fibronectin type III"/>
    <property type="match status" value="1"/>
</dbReference>
<dbReference type="Proteomes" id="UP000007041">
    <property type="component" value="Chromosome"/>
</dbReference>
<evidence type="ECO:0000259" key="1">
    <source>
        <dbReference type="PROSITE" id="PS50853"/>
    </source>
</evidence>
<reference evidence="3" key="1">
    <citation type="journal article" date="2010" name="BMC Genomics">
        <title>Clostridium sticklandii, a specialist in amino acid degradation:revisiting its metabolism through its genome sequence.</title>
        <authorList>
            <person name="Fonknechten N."/>
            <person name="Chaussonnerie S."/>
            <person name="Tricot S."/>
            <person name="Lajus A."/>
            <person name="Andreesen J.R."/>
            <person name="Perchat N."/>
            <person name="Pelletier E."/>
            <person name="Gouyvenoux M."/>
            <person name="Barbe V."/>
            <person name="Salanoubat M."/>
            <person name="Le Paslier D."/>
            <person name="Weissenbach J."/>
            <person name="Cohen G.N."/>
            <person name="Kreimeyer A."/>
        </authorList>
    </citation>
    <scope>NUCLEOTIDE SEQUENCE [LARGE SCALE GENOMIC DNA]</scope>
    <source>
        <strain evidence="3">ATCC 12662 / DSM 519 / JCM 1433 / CCUG 9281 / NCIMB 10654 / HF</strain>
    </source>
</reference>
<name>E3PUZ8_ACESD</name>
<feature type="domain" description="Fibronectin type-III" evidence="1">
    <location>
        <begin position="1661"/>
        <end position="1759"/>
    </location>
</feature>
<sequence>MNTKNLRTLPEAKIDAGDSYFSVEFSTVSGDNTASANLPILANNILNTSNVIGSQEYEIKFGTDYPTLSVSDRKGYLGKPYKLSGQNLKDKGDYINEKDSFFIVGNRQNDDYSVDGNQVTINNLKGDPGLGRDITIRIDFQDSGNLYRPTNTSPEQTVQVKSYYEFTLEKVIDIKKPFDGLDYMSVVPKKGTYKGGTTLNITAMANADPDDPDPAIAATSVPILDKDIFKDTMRVRLVKKDDPTKIVQTINPLVVKNPAGQGIGLTVDTLPVSINDVNEDFHMEIYNVFDNNEESIKQNAFRYMEGGSSLDLASILPPKGPDGGNTLVQIKGINLLNIDEVEDIVVPDGTVPNGEILFKPSSTTIGPDPNDKEWLLISYIVPSGTTYGGKPVDTIYRKVRVYIGRNALPQQLNILDTEPTPIDSAHFMSKNPKLDGVVFKTQGLDASVQQTYDVNVETKTYIKLVGMQEYPPIVERDILEGKYTFDRTTVNPTVESVEPLYGYYNNLGALGLDQSASADKDNVKPLMLRLKGKNFEVRRELNPVTNQYEPIYPKIEIRNNEALAEEFKTPLGEPVFRDAADIENKTKVIKVLKADGTVVDGQGQNRFGEIMVIEVAPQIDVTQFSSFILQQGTEGNGFKDLKARFAIIQKSGNNNGSIASEPTFDFRYPTNSDKQKQPHIENVYYAGSPTRVINSDLENEITVRFISYPVTNLDKVVVTIDGMDMKDRIIKRDYDEDGSGYAYIILKTPKGISGKTRLEVISLEGLMDSYNLDFQPVNGPFLKELIPNNGQAGTWVVVKRNDDINNIGFIMPQNNDPNTASKILIDGQPISGAIVKDSNTMVFQIPENTTLGNHNIQVENPDKSRSQGLPFLVRDVHGDVVEIQSIDPDHGDLKGGIPSTITAKPGTNFSGGVDVYFGSQKAKIIGTNLDFTEVYVDVPPLVDIKLKAGEQYTVPVTLQKKESGATATVKEGFTYFNPTYSDLMKITSVYKKDVQPKTNKGNAGDLFWVEGDNLLGVTTGSALSLELQYPDIYFGYSKVEIVDKEEPGTLGQIHRFPRILVKIPPKPLNIAQDGSLNVMVINPDGGTAILEKGFIYNQGKPEIIENDSMLKASKFFDEVKISAKGVYKNDLIVAFGDKSNFMDLTSTEDYFSLFKPKGDDSDVVNNDVEKIVIKYLPKATDGKNFEIYYDDQNGNLVLMNDAINTDNGKIALNKVGEKVIVGVNWKNPAYHKNSTLNSNPDLISKLNTEYISLEIVQDGRVNKVVGRRGLGKILNYSVNNSTNVASLVVATPYHSISGKTTITVINQDGTFDTAPFEFHGGTDAPVITDLEGSKERTVEIDGVQKKVQVKTQDYTVDGTVKIIGKNFKDVQSVKFGTKDVKIESVSPDYTYMIVSVPKATQGEVGKPLEVIVVTKEGNGFSSKTVPPVYFMYIAADSKPVIETVSPVVGPRTGGTLVTIKGKGFREKDEFGVISDKVEERITITVNGSMPAGLKSTVKNEQGEIVELKVIMPPSVTGKAKLQVVNADGGTSEPKDFTYVSQPKISKTEGSIFFNDTTTEVRLFGEDFLSGAKVVIGAEQTKGKKPADASVTGMLGVTTDGINQEAHLVGGVEAANVTVTGTNQITFKMPDGIESLENTSIIIVNPDTGMSEPGQGNIKPPVPDVPDIEAIPGFERTMLLRWKVDKDVLNAAEKFEIYVRERRSGDYTFVGDTKQDTTEQSYVIKGLKYDTTYDILVRVLNKYGEAEDFASVRETTLRQSQDYKEKEKVDAVDDAVYEIETQGKQEVIGDTLYYTVGTRESTINLSNTTAKNKTKYVQIPVKDIKSGNKTITITDKDLSLTVSYSSLNTPELRNAPDDAVFRFKISAAEKQVEEGLTRAIPRVYKKASNVYGIYFELAQPKLVTPIAMLSGSATININAPAYPKYHAVYIESADTFSILQSNIITQGGNYVLLTNK</sequence>